<dbReference type="SUPFAM" id="SSF52540">
    <property type="entry name" value="P-loop containing nucleoside triphosphate hydrolases"/>
    <property type="match status" value="1"/>
</dbReference>
<dbReference type="InterPro" id="IPR004473">
    <property type="entry name" value="Restrct_endonuc_typeI_HsdR"/>
</dbReference>
<dbReference type="SMART" id="SM00487">
    <property type="entry name" value="DEXDc"/>
    <property type="match status" value="1"/>
</dbReference>
<evidence type="ECO:0000256" key="11">
    <source>
        <dbReference type="RuleBase" id="RU364115"/>
    </source>
</evidence>
<evidence type="ECO:0000256" key="8">
    <source>
        <dbReference type="ARBA" id="ARBA00022801"/>
    </source>
</evidence>
<dbReference type="Pfam" id="PF18766">
    <property type="entry name" value="SWI2_SNF2"/>
    <property type="match status" value="1"/>
</dbReference>
<dbReference type="KEGG" id="dca:Desca_2303"/>
<dbReference type="InterPro" id="IPR040980">
    <property type="entry name" value="SWI2_SNF2"/>
</dbReference>
<evidence type="ECO:0000256" key="7">
    <source>
        <dbReference type="ARBA" id="ARBA00022759"/>
    </source>
</evidence>
<reference evidence="13" key="1">
    <citation type="submission" date="2011-05" db="EMBL/GenBank/DDBJ databases">
        <title>Complete sequence of Desulfotomaculum carboxydivorans CO-1-SRB.</title>
        <authorList>
            <consortium name="US DOE Joint Genome Institute"/>
            <person name="Lucas S."/>
            <person name="Han J."/>
            <person name="Lapidus A."/>
            <person name="Cheng J.-F."/>
            <person name="Goodwin L."/>
            <person name="Pitluck S."/>
            <person name="Peters L."/>
            <person name="Mikhailova N."/>
            <person name="Lu M."/>
            <person name="Han C."/>
            <person name="Tapia R."/>
            <person name="Land M."/>
            <person name="Hauser L."/>
            <person name="Kyrpides N."/>
            <person name="Ivanova N."/>
            <person name="Pagani I."/>
            <person name="Stams A."/>
            <person name="Plugge C."/>
            <person name="Muyzer G."/>
            <person name="Kuever J."/>
            <person name="Parshina S."/>
            <person name="Ivanova A."/>
            <person name="Nazina T."/>
            <person name="Woyke T."/>
        </authorList>
    </citation>
    <scope>NUCLEOTIDE SEQUENCE [LARGE SCALE GENOMIC DNA]</scope>
    <source>
        <strain evidence="13">CO-1-SRB</strain>
    </source>
</reference>
<keyword evidence="10 11" id="KW-0238">DNA-binding</keyword>
<keyword evidence="6 11" id="KW-0680">Restriction system</keyword>
<name>F6B3A7_DESCC</name>
<comment type="function">
    <text evidence="11">Subunit R is required for both nuclease and ATPase activities, but not for modification.</text>
</comment>
<dbReference type="REBASE" id="36251">
    <property type="entry name" value="DcaSRBORF2301P"/>
</dbReference>
<keyword evidence="4" id="KW-0540">Nuclease</keyword>
<evidence type="ECO:0000256" key="4">
    <source>
        <dbReference type="ARBA" id="ARBA00022722"/>
    </source>
</evidence>
<organism evidence="13 14">
    <name type="scientific">Desulfotomaculum nigrificans (strain DSM 14880 / VKM B-2319 / CO-1-SRB)</name>
    <name type="common">Desulfotomaculum carboxydivorans</name>
    <dbReference type="NCBI Taxonomy" id="868595"/>
    <lineage>
        <taxon>Bacteria</taxon>
        <taxon>Bacillati</taxon>
        <taxon>Bacillota</taxon>
        <taxon>Clostridia</taxon>
        <taxon>Eubacteriales</taxon>
        <taxon>Desulfotomaculaceae</taxon>
        <taxon>Desulfotomaculum</taxon>
    </lineage>
</organism>
<comment type="catalytic activity">
    <reaction evidence="1 11">
        <text>Endonucleolytic cleavage of DNA to give random double-stranded fragments with terminal 5'-phosphates, ATP is simultaneously hydrolyzed.</text>
        <dbReference type="EC" id="3.1.21.3"/>
    </reaction>
</comment>
<keyword evidence="5 11" id="KW-0547">Nucleotide-binding</keyword>
<dbReference type="HOGENOM" id="CLU_004848_1_1_9"/>
<evidence type="ECO:0000256" key="2">
    <source>
        <dbReference type="ARBA" id="ARBA00008598"/>
    </source>
</evidence>
<dbReference type="EMBL" id="CP002736">
    <property type="protein sequence ID" value="AEF95138.1"/>
    <property type="molecule type" value="Genomic_DNA"/>
</dbReference>
<dbReference type="PROSITE" id="PS51192">
    <property type="entry name" value="HELICASE_ATP_BIND_1"/>
    <property type="match status" value="1"/>
</dbReference>
<dbReference type="InterPro" id="IPR027417">
    <property type="entry name" value="P-loop_NTPase"/>
</dbReference>
<dbReference type="AlphaFoldDB" id="F6B3A7"/>
<dbReference type="InterPro" id="IPR007409">
    <property type="entry name" value="Restrct_endonuc_type1_HsdR_N"/>
</dbReference>
<dbReference type="Pfam" id="PF12008">
    <property type="entry name" value="EcoR124_C"/>
    <property type="match status" value="1"/>
</dbReference>
<dbReference type="InterPro" id="IPR051268">
    <property type="entry name" value="Type-I_R_enzyme_R_subunit"/>
</dbReference>
<dbReference type="GO" id="GO:0005524">
    <property type="term" value="F:ATP binding"/>
    <property type="evidence" value="ECO:0007669"/>
    <property type="project" value="UniProtKB-KW"/>
</dbReference>
<evidence type="ECO:0000256" key="3">
    <source>
        <dbReference type="ARBA" id="ARBA00011296"/>
    </source>
</evidence>
<dbReference type="EC" id="3.1.21.3" evidence="11"/>
<evidence type="ECO:0000256" key="10">
    <source>
        <dbReference type="ARBA" id="ARBA00023125"/>
    </source>
</evidence>
<dbReference type="Pfam" id="PF04313">
    <property type="entry name" value="HSDR_N"/>
    <property type="match status" value="1"/>
</dbReference>
<keyword evidence="9 11" id="KW-0067">ATP-binding</keyword>
<dbReference type="Gene3D" id="3.90.1570.50">
    <property type="match status" value="2"/>
</dbReference>
<accession>F6B3A7</accession>
<dbReference type="InterPro" id="IPR014001">
    <property type="entry name" value="Helicase_ATP-bd"/>
</dbReference>
<evidence type="ECO:0000256" key="1">
    <source>
        <dbReference type="ARBA" id="ARBA00000851"/>
    </source>
</evidence>
<dbReference type="GO" id="GO:0009307">
    <property type="term" value="P:DNA restriction-modification system"/>
    <property type="evidence" value="ECO:0007669"/>
    <property type="project" value="UniProtKB-KW"/>
</dbReference>
<gene>
    <name evidence="13" type="ordered locus">Desca_2303</name>
</gene>
<feature type="domain" description="Helicase ATP-binding" evidence="12">
    <location>
        <begin position="311"/>
        <end position="480"/>
    </location>
</feature>
<evidence type="ECO:0000313" key="14">
    <source>
        <dbReference type="Proteomes" id="UP000009226"/>
    </source>
</evidence>
<evidence type="ECO:0000256" key="6">
    <source>
        <dbReference type="ARBA" id="ARBA00022747"/>
    </source>
</evidence>
<dbReference type="STRING" id="868595.Desca_2303"/>
<comment type="similarity">
    <text evidence="2 11">Belongs to the HsdR family.</text>
</comment>
<dbReference type="Proteomes" id="UP000009226">
    <property type="component" value="Chromosome"/>
</dbReference>
<keyword evidence="7" id="KW-0255">Endonuclease</keyword>
<dbReference type="GO" id="GO:0009035">
    <property type="term" value="F:type I site-specific deoxyribonuclease activity"/>
    <property type="evidence" value="ECO:0007669"/>
    <property type="project" value="UniProtKB-EC"/>
</dbReference>
<dbReference type="CDD" id="cd18800">
    <property type="entry name" value="SF2_C_EcoR124I-like"/>
    <property type="match status" value="1"/>
</dbReference>
<dbReference type="CDD" id="cd18030">
    <property type="entry name" value="DEXHc_RE_I_HsdR"/>
    <property type="match status" value="1"/>
</dbReference>
<dbReference type="GO" id="GO:0003677">
    <property type="term" value="F:DNA binding"/>
    <property type="evidence" value="ECO:0007669"/>
    <property type="project" value="UniProtKB-KW"/>
</dbReference>
<dbReference type="InterPro" id="IPR055180">
    <property type="entry name" value="HsdR_RecA-like_helicase_dom_2"/>
</dbReference>
<keyword evidence="8 11" id="KW-0378">Hydrolase</keyword>
<keyword evidence="14" id="KW-1185">Reference proteome</keyword>
<dbReference type="InterPro" id="IPR022625">
    <property type="entry name" value="TypeI_RM_Rsu_C"/>
</dbReference>
<dbReference type="CDD" id="cd22332">
    <property type="entry name" value="HsdR_N"/>
    <property type="match status" value="1"/>
</dbReference>
<dbReference type="PANTHER" id="PTHR30195:SF16">
    <property type="entry name" value="TYPE I RESTRICTION ENZYME ENDONUCLEASE SUBUNIT"/>
    <property type="match status" value="1"/>
</dbReference>
<evidence type="ECO:0000313" key="13">
    <source>
        <dbReference type="EMBL" id="AEF95138.1"/>
    </source>
</evidence>
<dbReference type="Gene3D" id="1.20.58.2040">
    <property type="match status" value="1"/>
</dbReference>
<evidence type="ECO:0000256" key="5">
    <source>
        <dbReference type="ARBA" id="ARBA00022741"/>
    </source>
</evidence>
<dbReference type="eggNOG" id="COG0610">
    <property type="taxonomic scope" value="Bacteria"/>
</dbReference>
<dbReference type="NCBIfam" id="TIGR00348">
    <property type="entry name" value="hsdR"/>
    <property type="match status" value="1"/>
</dbReference>
<evidence type="ECO:0000256" key="9">
    <source>
        <dbReference type="ARBA" id="ARBA00022840"/>
    </source>
</evidence>
<protein>
    <recommendedName>
        <fullName evidence="11">Type I restriction enzyme endonuclease subunit</fullName>
        <shortName evidence="11">R protein</shortName>
        <ecNumber evidence="11">3.1.21.3</ecNumber>
    </recommendedName>
    <alternativeName>
        <fullName evidence="11">Type-1 restriction enzyme R protein</fullName>
    </alternativeName>
</protein>
<dbReference type="Pfam" id="PF22679">
    <property type="entry name" value="T1R_D3-like"/>
    <property type="match status" value="1"/>
</dbReference>
<proteinExistence type="inferred from homology"/>
<evidence type="ECO:0000259" key="12">
    <source>
        <dbReference type="PROSITE" id="PS51192"/>
    </source>
</evidence>
<dbReference type="Gene3D" id="3.40.50.300">
    <property type="entry name" value="P-loop containing nucleotide triphosphate hydrolases"/>
    <property type="match status" value="2"/>
</dbReference>
<dbReference type="PANTHER" id="PTHR30195">
    <property type="entry name" value="TYPE I SITE-SPECIFIC DEOXYRIBONUCLEASE PROTEIN SUBUNIT M AND R"/>
    <property type="match status" value="1"/>
</dbReference>
<comment type="subunit">
    <text evidence="3 11">The type I restriction/modification system is composed of three polypeptides R, M and S.</text>
</comment>
<sequence>MSIYNIVASTDEATVVAEYAAEYNVRPEKYQSEAELEREFIKQLTSQGYEYISVHNEAALIENLRKQLEVLNDFTFTDSEWDRFFTECIANTNEGIVEKTRKIQDDHIQILKREDGTTKNIYLLDKKNIHNNRLQVINQYEETGGKHETRYDVTILVNGLPLVHVELKRRGVAIREAFNQIKRYQRDSFWAASGLFEYVQIFVISNGTHTKYYSNTTRNAHIKEQSSSERRRSKKTSNSFEFTSFWADANNKIIPDLVDFTKTFFAKHTLLNILTKYCIFTSEDLLLVMRPYQIAAAERILSRIVVSTNYKKMGTTAAGGYIWHTTGSGKTLTSFKTAQLASALPYIDKVLFVVDRKDLDYQTMKEYDRFEKGAANGNTSTRVLQRQLEDRDEKGNPHEYKIIVTTIQKLDIFIRKNKQHDIYKKHVVLIFDECHRSQFGEMHQAITKSFKNYHIFGFTGTPIFAANASSGGNPLLRTTEQAFGEKLHTYTIVDAINDGNVLPFRIDFINTIKMPDYVNDKKVYSIDREKALADPQRISEIVSYVLEHFDQKTKRNSYYTFSAKWEEADKHNPKKMIEKREPRRVAGFNSIFAAASIPMAIRYYNEFKKQIEEKNRNLTIATIFSFSANEEEPDGLLPEEDFNMENLDQSSRDFLEAAIRDYNSTFSTNYDTSSDKFQNYYKDLSLRVKNREIDILIVVNMFLTGFDATTLNTLWVDKNLRQHGLIQAFSRTNRILNSVKTYGNIVCFRDLKEETDKAIALFGNKDAGGIVLLKTYEEYYNGYDDKGEYKPGYAELIATLTTQYPLGQPIIGEEAEKDFIRLYGAILRLRNILTSFDDFEGNEILSERDFQDYQSIYIDLYQEYRKGADGDKETINDDIVFEIELVKQIEVNIDYILMLVAKYQQSNCKDKTILTTIDKAINSSIELRSKKELIERFIEQVNVSTKVDEDWRKFLHERKEADISAIIEEEKLKPEETRRFIDNAFRDGTLKTTGTAIDKIMPPVSRFGGGRAAKKQGIIEKLLKFFEKYFGLV</sequence>
<dbReference type="RefSeq" id="WP_013810671.1">
    <property type="nucleotide sequence ID" value="NC_015565.1"/>
</dbReference>